<dbReference type="EMBL" id="METM01000003">
    <property type="protein sequence ID" value="OGB90893.1"/>
    <property type="molecule type" value="Genomic_DNA"/>
</dbReference>
<organism evidence="2 3">
    <name type="scientific">candidate division WOR-1 bacterium RIFCSPHIGHO2_01_FULL_53_15</name>
    <dbReference type="NCBI Taxonomy" id="1802564"/>
    <lineage>
        <taxon>Bacteria</taxon>
        <taxon>Bacillati</taxon>
        <taxon>Saganbacteria</taxon>
    </lineage>
</organism>
<dbReference type="AlphaFoldDB" id="A0A1F4Q4E3"/>
<reference evidence="2 3" key="1">
    <citation type="journal article" date="2016" name="Nat. Commun.">
        <title>Thousands of microbial genomes shed light on interconnected biogeochemical processes in an aquifer system.</title>
        <authorList>
            <person name="Anantharaman K."/>
            <person name="Brown C.T."/>
            <person name="Hug L.A."/>
            <person name="Sharon I."/>
            <person name="Castelle C.J."/>
            <person name="Probst A.J."/>
            <person name="Thomas B.C."/>
            <person name="Singh A."/>
            <person name="Wilkins M.J."/>
            <person name="Karaoz U."/>
            <person name="Brodie E.L."/>
            <person name="Williams K.H."/>
            <person name="Hubbard S.S."/>
            <person name="Banfield J.F."/>
        </authorList>
    </citation>
    <scope>NUCLEOTIDE SEQUENCE [LARGE SCALE GENOMIC DNA]</scope>
</reference>
<accession>A0A1F4Q4E3</accession>
<protein>
    <submittedName>
        <fullName evidence="2">Uncharacterized protein</fullName>
    </submittedName>
</protein>
<comment type="caution">
    <text evidence="2">The sequence shown here is derived from an EMBL/GenBank/DDBJ whole genome shotgun (WGS) entry which is preliminary data.</text>
</comment>
<dbReference type="Proteomes" id="UP000178724">
    <property type="component" value="Unassembled WGS sequence"/>
</dbReference>
<feature type="coiled-coil region" evidence="1">
    <location>
        <begin position="62"/>
        <end position="89"/>
    </location>
</feature>
<evidence type="ECO:0000313" key="3">
    <source>
        <dbReference type="Proteomes" id="UP000178724"/>
    </source>
</evidence>
<evidence type="ECO:0000256" key="1">
    <source>
        <dbReference type="SAM" id="Coils"/>
    </source>
</evidence>
<sequence>MSIFRELETQLFTQAERLGIRDRFSALQIKEYEHDAIRQHLIAFYQERANLEYEMSMFGTDKKETLIKLERLEVYIKRAERLAKAYEKSIGKLLPAAGQKLPVSERPRVFVTIGADQ</sequence>
<proteinExistence type="predicted"/>
<evidence type="ECO:0000313" key="2">
    <source>
        <dbReference type="EMBL" id="OGB90893.1"/>
    </source>
</evidence>
<gene>
    <name evidence="2" type="ORF">A2625_07630</name>
</gene>
<name>A0A1F4Q4E3_UNCSA</name>
<keyword evidence="1" id="KW-0175">Coiled coil</keyword>